<dbReference type="Proteomes" id="UP001197492">
    <property type="component" value="Unassembled WGS sequence"/>
</dbReference>
<evidence type="ECO:0000313" key="4">
    <source>
        <dbReference type="EMBL" id="MBV3382524.1"/>
    </source>
</evidence>
<evidence type="ECO:0000256" key="2">
    <source>
        <dbReference type="SAM" id="Phobius"/>
    </source>
</evidence>
<feature type="signal peptide" evidence="3">
    <location>
        <begin position="1"/>
        <end position="26"/>
    </location>
</feature>
<accession>A0AAW4MXH3</accession>
<evidence type="ECO:0000313" key="7">
    <source>
        <dbReference type="Proteomes" id="UP001197492"/>
    </source>
</evidence>
<reference evidence="4 7" key="1">
    <citation type="submission" date="2021-06" db="EMBL/GenBank/DDBJ databases">
        <title>Collection of gut derived symbiotic bacterial strains cultured from healthy donors.</title>
        <authorList>
            <person name="Lin H."/>
            <person name="Littmann E."/>
            <person name="Pamer E.G."/>
        </authorList>
    </citation>
    <scope>NUCLEOTIDE SEQUENCE</scope>
    <source>
        <strain evidence="5 7">MSK.21.70</strain>
        <strain evidence="4">MSK.21.82</strain>
    </source>
</reference>
<evidence type="ECO:0000256" key="3">
    <source>
        <dbReference type="SAM" id="SignalP"/>
    </source>
</evidence>
<keyword evidence="3" id="KW-0732">Signal</keyword>
<feature type="compositionally biased region" description="Low complexity" evidence="1">
    <location>
        <begin position="178"/>
        <end position="193"/>
    </location>
</feature>
<feature type="region of interest" description="Disordered" evidence="1">
    <location>
        <begin position="178"/>
        <end position="226"/>
    </location>
</feature>
<dbReference type="NCBIfam" id="TIGR03063">
    <property type="entry name" value="srtB_target"/>
    <property type="match status" value="1"/>
</dbReference>
<dbReference type="EMBL" id="JAHOEL010000021">
    <property type="protein sequence ID" value="MBV3392584.1"/>
    <property type="molecule type" value="Genomic_DNA"/>
</dbReference>
<keyword evidence="7" id="KW-1185">Reference proteome</keyword>
<feature type="compositionally biased region" description="Polar residues" evidence="1">
    <location>
        <begin position="196"/>
        <end position="206"/>
    </location>
</feature>
<feature type="compositionally biased region" description="Low complexity" evidence="1">
    <location>
        <begin position="33"/>
        <end position="43"/>
    </location>
</feature>
<name>A0AAW4MXH3_9FIRM</name>
<keyword evidence="2" id="KW-0472">Membrane</keyword>
<organism evidence="4 6">
    <name type="scientific">Catenibacterium mitsuokai</name>
    <dbReference type="NCBI Taxonomy" id="100886"/>
    <lineage>
        <taxon>Bacteria</taxon>
        <taxon>Bacillati</taxon>
        <taxon>Bacillota</taxon>
        <taxon>Erysipelotrichia</taxon>
        <taxon>Erysipelotrichales</taxon>
        <taxon>Coprobacillaceae</taxon>
        <taxon>Catenibacterium</taxon>
    </lineage>
</organism>
<dbReference type="Proteomes" id="UP001196408">
    <property type="component" value="Unassembled WGS sequence"/>
</dbReference>
<keyword evidence="2" id="KW-0812">Transmembrane</keyword>
<dbReference type="NCBIfam" id="TIGR01167">
    <property type="entry name" value="LPXTG_anchor"/>
    <property type="match status" value="1"/>
</dbReference>
<evidence type="ECO:0000313" key="6">
    <source>
        <dbReference type="Proteomes" id="UP001196408"/>
    </source>
</evidence>
<feature type="compositionally biased region" description="Basic and acidic residues" evidence="1">
    <location>
        <begin position="209"/>
        <end position="226"/>
    </location>
</feature>
<protein>
    <submittedName>
        <fullName evidence="4">Sortase B protein-sorting domain-containing protein</fullName>
    </submittedName>
</protein>
<dbReference type="RefSeq" id="WP_217747420.1">
    <property type="nucleotide sequence ID" value="NZ_JAHOEB010000021.1"/>
</dbReference>
<dbReference type="InterPro" id="IPR017502">
    <property type="entry name" value="Sortase_SrtB_target"/>
</dbReference>
<evidence type="ECO:0000313" key="5">
    <source>
        <dbReference type="EMBL" id="MBV3392584.1"/>
    </source>
</evidence>
<dbReference type="AlphaFoldDB" id="A0AAW4MXH3"/>
<feature type="transmembrane region" description="Helical" evidence="2">
    <location>
        <begin position="234"/>
        <end position="253"/>
    </location>
</feature>
<proteinExistence type="predicted"/>
<dbReference type="EMBL" id="JAHOEF010000020">
    <property type="protein sequence ID" value="MBV3382524.1"/>
    <property type="molecule type" value="Genomic_DNA"/>
</dbReference>
<gene>
    <name evidence="4" type="ORF">KSV97_04600</name>
    <name evidence="5" type="ORF">KSW06_04790</name>
</gene>
<feature type="chain" id="PRO_5043789536" evidence="3">
    <location>
        <begin position="27"/>
        <end position="259"/>
    </location>
</feature>
<sequence>MNKKLMTMLVACALSVSALSTTAVFAEDAAVTGETPAVTETTPTPTPAPETTPAAYEPEITLTTPKWTGDSDIVFEVDAKGGTVYHFEVYVYDANDAGYPIFVQSKVEVNQEGKGKITFTKDALKNVKIWADGDDEPQIAIDWTKYSEIEFAFDFELNGQHKYRSMFVETSVKAPEVTVTPTTPSKPSTPAKPTENKGTTTITPNASVAKDDKKTNTTTTTKKEAPKTGDTMNVALYASLLLVSALAAVVLTTKKRITE</sequence>
<evidence type="ECO:0000256" key="1">
    <source>
        <dbReference type="SAM" id="MobiDB-lite"/>
    </source>
</evidence>
<feature type="region of interest" description="Disordered" evidence="1">
    <location>
        <begin position="33"/>
        <end position="53"/>
    </location>
</feature>
<comment type="caution">
    <text evidence="4">The sequence shown here is derived from an EMBL/GenBank/DDBJ whole genome shotgun (WGS) entry which is preliminary data.</text>
</comment>
<keyword evidence="2" id="KW-1133">Transmembrane helix</keyword>